<dbReference type="GO" id="GO:0032040">
    <property type="term" value="C:small-subunit processome"/>
    <property type="evidence" value="ECO:0007669"/>
    <property type="project" value="InterPro"/>
</dbReference>
<evidence type="ECO:0000256" key="3">
    <source>
        <dbReference type="ARBA" id="ARBA00022553"/>
    </source>
</evidence>
<feature type="compositionally biased region" description="Basic and acidic residues" evidence="6">
    <location>
        <begin position="435"/>
        <end position="452"/>
    </location>
</feature>
<comment type="caution">
    <text evidence="7">The sequence shown here is derived from an EMBL/GenBank/DDBJ whole genome shotgun (WGS) entry which is preliminary data.</text>
</comment>
<evidence type="ECO:0000313" key="8">
    <source>
        <dbReference type="Proteomes" id="UP001487740"/>
    </source>
</evidence>
<dbReference type="AlphaFoldDB" id="A0AAW0U940"/>
<keyword evidence="3" id="KW-0597">Phosphoprotein</keyword>
<evidence type="ECO:0008006" key="9">
    <source>
        <dbReference type="Google" id="ProtNLM"/>
    </source>
</evidence>
<protein>
    <recommendedName>
        <fullName evidence="9">U3 small nucleolar RNA-associated protein 14 homolog A</fullName>
    </recommendedName>
</protein>
<sequence>MVKIKTTSVREKEQEDEELFMVSGLDNTDGGEDDNNEEEEGDDQQEASHAQLLSNMMKITKKERMQQDVRTSMGTSTMDTSHLLTRLLPSTSLLKAKSSHTLSLPLEKSVAKRIKRAAGYENVAMEVNKWAKVVKAQRETEQLRFPLKQSGVSLKTVEKTNLVQMRTPLENEVYSLLQGAKLVENKKESEEEMIARKALSLEEIREQNRELWRQKELKRRYEQKARLMNKSKSRKHHRLLRREKLRKQKTKLEELQKTDPEAALECLQELELARIQERMSLRHKTSKWAHLQGFRANRDKTVMAALKENQRLHQELTTKSAKAKESVEDDLSDEADLAKGEGGSAVQGTDESLNPWIKQRGSVVSKSSPEDESFTKFKKFWEEVNKRKQADQEIHEQLEKEREEKNIEDEKIEDQEQEEEKKTEKEGVEEEEENSGMKEEGEQTEKEKEVNKKYLQKLQKPKDKIQKLKRKKAESEDSGEPKGKIQKLKRKKAESEDSGEPKGKIQKLKCKKAEAEDSGEQPAKKIPGKKGNKKCKKIIKTKDQEAVNIDDLFDEVEIGIKNKVQRKLKKLGVKSKEPWTKVKTKKKNKKVPKAVAPSEIEEFDFTGTRNQENIDETTERAKTLQDLESLEGESVNKLQEAVKILKDSQAPDTSVPHNHKLQVDPNKFLQVESKRLVTAMPDNVGEAGEALDDEEQESAENIIREAFADDYLMEEFSSEKAEAIKKDQPSSMSLALPGWGDWTGPNMKMSSKKIKKFRLRVAHAPRKDSRIGHVLYNEKADVHTNLRKAMVSELPYPFKSVKDFEASVRAPVGRLFVPETAHKKMTAPPIVTKMGTVIQPMTEDELLRSEAPGKGLKKNRQSGPSRDRKMKAASGAHEMQNSKRKIRVKKSSRVAMAGKMPLPFIQPLFLAECSTSPNTTPVVSSA</sequence>
<dbReference type="Proteomes" id="UP001487740">
    <property type="component" value="Unassembled WGS sequence"/>
</dbReference>
<accession>A0AAW0U940</accession>
<feature type="compositionally biased region" description="Acidic residues" evidence="6">
    <location>
        <begin position="29"/>
        <end position="45"/>
    </location>
</feature>
<evidence type="ECO:0000256" key="2">
    <source>
        <dbReference type="ARBA" id="ARBA00007774"/>
    </source>
</evidence>
<evidence type="ECO:0000256" key="6">
    <source>
        <dbReference type="SAM" id="MobiDB-lite"/>
    </source>
</evidence>
<dbReference type="InterPro" id="IPR006709">
    <property type="entry name" value="SSU_processome_Utp14"/>
</dbReference>
<evidence type="ECO:0000256" key="1">
    <source>
        <dbReference type="ARBA" id="ARBA00004604"/>
    </source>
</evidence>
<keyword evidence="5" id="KW-0175">Coiled coil</keyword>
<dbReference type="PANTHER" id="PTHR14150">
    <property type="entry name" value="U3 SMALL NUCLEOLAR RNA-ASSOCIATED PROTEIN 14"/>
    <property type="match status" value="1"/>
</dbReference>
<evidence type="ECO:0000313" key="7">
    <source>
        <dbReference type="EMBL" id="KAK8394877.1"/>
    </source>
</evidence>
<feature type="region of interest" description="Disordered" evidence="6">
    <location>
        <begin position="386"/>
        <end position="535"/>
    </location>
</feature>
<organism evidence="7 8">
    <name type="scientific">Scylla paramamosain</name>
    <name type="common">Mud crab</name>
    <dbReference type="NCBI Taxonomy" id="85552"/>
    <lineage>
        <taxon>Eukaryota</taxon>
        <taxon>Metazoa</taxon>
        <taxon>Ecdysozoa</taxon>
        <taxon>Arthropoda</taxon>
        <taxon>Crustacea</taxon>
        <taxon>Multicrustacea</taxon>
        <taxon>Malacostraca</taxon>
        <taxon>Eumalacostraca</taxon>
        <taxon>Eucarida</taxon>
        <taxon>Decapoda</taxon>
        <taxon>Pleocyemata</taxon>
        <taxon>Brachyura</taxon>
        <taxon>Eubrachyura</taxon>
        <taxon>Portunoidea</taxon>
        <taxon>Portunidae</taxon>
        <taxon>Portuninae</taxon>
        <taxon>Scylla</taxon>
    </lineage>
</organism>
<dbReference type="Pfam" id="PF04615">
    <property type="entry name" value="Utp14"/>
    <property type="match status" value="1"/>
</dbReference>
<gene>
    <name evidence="7" type="ORF">O3P69_005981</name>
</gene>
<comment type="similarity">
    <text evidence="2">Belongs to the UTP14 family.</text>
</comment>
<name>A0AAW0U940_SCYPA</name>
<reference evidence="7 8" key="1">
    <citation type="submission" date="2023-03" db="EMBL/GenBank/DDBJ databases">
        <title>High-quality genome of Scylla paramamosain provides insights in environmental adaptation.</title>
        <authorList>
            <person name="Zhang L."/>
        </authorList>
    </citation>
    <scope>NUCLEOTIDE SEQUENCE [LARGE SCALE GENOMIC DNA]</scope>
    <source>
        <strain evidence="7">LZ_2023a</strain>
        <tissue evidence="7">Muscle</tissue>
    </source>
</reference>
<keyword evidence="8" id="KW-1185">Reference proteome</keyword>
<evidence type="ECO:0000256" key="5">
    <source>
        <dbReference type="SAM" id="Coils"/>
    </source>
</evidence>
<feature type="compositionally biased region" description="Basic and acidic residues" evidence="6">
    <location>
        <begin position="493"/>
        <end position="503"/>
    </location>
</feature>
<feature type="compositionally biased region" description="Basic and acidic residues" evidence="6">
    <location>
        <begin position="316"/>
        <end position="326"/>
    </location>
</feature>
<feature type="region of interest" description="Disordered" evidence="6">
    <location>
        <begin position="316"/>
        <end position="373"/>
    </location>
</feature>
<proteinExistence type="inferred from homology"/>
<feature type="compositionally biased region" description="Basic and acidic residues" evidence="6">
    <location>
        <begin position="473"/>
        <end position="483"/>
    </location>
</feature>
<dbReference type="GO" id="GO:0006364">
    <property type="term" value="P:rRNA processing"/>
    <property type="evidence" value="ECO:0007669"/>
    <property type="project" value="InterPro"/>
</dbReference>
<feature type="compositionally biased region" description="Basic residues" evidence="6">
    <location>
        <begin position="526"/>
        <end position="535"/>
    </location>
</feature>
<feature type="region of interest" description="Disordered" evidence="6">
    <location>
        <begin position="847"/>
        <end position="890"/>
    </location>
</feature>
<feature type="coiled-coil region" evidence="5">
    <location>
        <begin position="187"/>
        <end position="224"/>
    </location>
</feature>
<evidence type="ECO:0000256" key="4">
    <source>
        <dbReference type="ARBA" id="ARBA00023242"/>
    </source>
</evidence>
<feature type="compositionally biased region" description="Basic and acidic residues" evidence="6">
    <location>
        <begin position="386"/>
        <end position="409"/>
    </location>
</feature>
<feature type="region of interest" description="Disordered" evidence="6">
    <location>
        <begin position="1"/>
        <end position="49"/>
    </location>
</feature>
<dbReference type="EMBL" id="JARAKH010000018">
    <property type="protein sequence ID" value="KAK8394877.1"/>
    <property type="molecule type" value="Genomic_DNA"/>
</dbReference>
<comment type="subcellular location">
    <subcellularLocation>
        <location evidence="1">Nucleus</location>
        <location evidence="1">Nucleolus</location>
    </subcellularLocation>
</comment>
<keyword evidence="4" id="KW-0539">Nucleus</keyword>
<dbReference type="PANTHER" id="PTHR14150:SF12">
    <property type="entry name" value="U3 SMALL NUCLEOLAR RNA-ASSOCIATED PROTEIN 14 HOMOLOG A"/>
    <property type="match status" value="1"/>
</dbReference>